<name>A0A061QZS5_9CHLO</name>
<keyword evidence="1" id="KW-0732">Signal</keyword>
<evidence type="ECO:0000313" key="2">
    <source>
        <dbReference type="EMBL" id="JAC65208.1"/>
    </source>
</evidence>
<sequence>MGETFCVHIIRLLFRGALGVCSSTRYSGPCGVRGCASTSRKGEGVLSEVRPEKLSSMKNLWDPPFRPEYP</sequence>
<dbReference type="EMBL" id="GBEZ01021548">
    <property type="protein sequence ID" value="JAC65208.1"/>
    <property type="molecule type" value="Transcribed_RNA"/>
</dbReference>
<accession>A0A061QZS5</accession>
<evidence type="ECO:0000256" key="1">
    <source>
        <dbReference type="SAM" id="SignalP"/>
    </source>
</evidence>
<feature type="chain" id="PRO_5001605322" evidence="1">
    <location>
        <begin position="20"/>
        <end position="70"/>
    </location>
</feature>
<dbReference type="AlphaFoldDB" id="A0A061QZS5"/>
<feature type="signal peptide" evidence="1">
    <location>
        <begin position="1"/>
        <end position="19"/>
    </location>
</feature>
<organism evidence="2">
    <name type="scientific">Tetraselmis sp. GSL018</name>
    <dbReference type="NCBI Taxonomy" id="582737"/>
    <lineage>
        <taxon>Eukaryota</taxon>
        <taxon>Viridiplantae</taxon>
        <taxon>Chlorophyta</taxon>
        <taxon>core chlorophytes</taxon>
        <taxon>Chlorodendrophyceae</taxon>
        <taxon>Chlorodendrales</taxon>
        <taxon>Chlorodendraceae</taxon>
        <taxon>Tetraselmis</taxon>
    </lineage>
</organism>
<proteinExistence type="predicted"/>
<reference evidence="2" key="1">
    <citation type="submission" date="2014-05" db="EMBL/GenBank/DDBJ databases">
        <title>The transcriptome of the halophilic microalga Tetraselmis sp. GSL018 isolated from the Great Salt Lake, Utah.</title>
        <authorList>
            <person name="Jinkerson R.E."/>
            <person name="D'Adamo S."/>
            <person name="Posewitz M.C."/>
        </authorList>
    </citation>
    <scope>NUCLEOTIDE SEQUENCE</scope>
    <source>
        <strain evidence="2">GSL018</strain>
    </source>
</reference>
<protein>
    <submittedName>
        <fullName evidence="2">Uncharacterized protein</fullName>
    </submittedName>
</protein>
<gene>
    <name evidence="2" type="ORF">TSPGSL018_16546</name>
</gene>